<accession>W1Y9P4</accession>
<dbReference type="EMBL" id="AZMM01006860">
    <property type="protein sequence ID" value="ETJ39242.1"/>
    <property type="molecule type" value="Genomic_DNA"/>
</dbReference>
<keyword evidence="1" id="KW-0067">ATP-binding</keyword>
<reference evidence="1" key="1">
    <citation type="submission" date="2013-12" db="EMBL/GenBank/DDBJ databases">
        <title>A Varibaculum cambriense genome reconstructed from a premature infant gut community with otherwise low bacterial novelty that shifts toward anaerobic metabolism during the third week of life.</title>
        <authorList>
            <person name="Brown C.T."/>
            <person name="Sharon I."/>
            <person name="Thomas B.C."/>
            <person name="Castelle C.J."/>
            <person name="Morowitz M.J."/>
            <person name="Banfield J.F."/>
        </authorList>
    </citation>
    <scope>NUCLEOTIDE SEQUENCE</scope>
</reference>
<gene>
    <name evidence="1" type="ORF">Q604_UNBC06860G0001</name>
</gene>
<evidence type="ECO:0000313" key="1">
    <source>
        <dbReference type="EMBL" id="ETJ39242.1"/>
    </source>
</evidence>
<keyword evidence="1" id="KW-0547">Nucleotide-binding</keyword>
<feature type="non-terminal residue" evidence="1">
    <location>
        <position position="1"/>
    </location>
</feature>
<protein>
    <submittedName>
        <fullName evidence="1">Macrolide export ATP-binding/permease macB</fullName>
    </submittedName>
</protein>
<name>W1Y9P4_9ZZZZ</name>
<dbReference type="AlphaFoldDB" id="W1Y9P4"/>
<proteinExistence type="predicted"/>
<sequence length="71" mass="8526">IVNQDTFDNFKKDNVTYNYSYVLDKKDVTDKQNYDKLNDIRDICTENGYMLTNMMTAEMNQSKPFRFEHVL</sequence>
<dbReference type="GO" id="GO:0005524">
    <property type="term" value="F:ATP binding"/>
    <property type="evidence" value="ECO:0007669"/>
    <property type="project" value="UniProtKB-KW"/>
</dbReference>
<comment type="caution">
    <text evidence="1">The sequence shown here is derived from an EMBL/GenBank/DDBJ whole genome shotgun (WGS) entry which is preliminary data.</text>
</comment>
<organism evidence="1">
    <name type="scientific">human gut metagenome</name>
    <dbReference type="NCBI Taxonomy" id="408170"/>
    <lineage>
        <taxon>unclassified sequences</taxon>
        <taxon>metagenomes</taxon>
        <taxon>organismal metagenomes</taxon>
    </lineage>
</organism>
<feature type="non-terminal residue" evidence="1">
    <location>
        <position position="71"/>
    </location>
</feature>